<proteinExistence type="predicted"/>
<keyword evidence="3" id="KW-1185">Reference proteome</keyword>
<evidence type="ECO:0000313" key="2">
    <source>
        <dbReference type="EMBL" id="PRY47135.1"/>
    </source>
</evidence>
<keyword evidence="1" id="KW-0812">Transmembrane</keyword>
<organism evidence="2 3">
    <name type="scientific">Spirosoma oryzae</name>
    <dbReference type="NCBI Taxonomy" id="1469603"/>
    <lineage>
        <taxon>Bacteria</taxon>
        <taxon>Pseudomonadati</taxon>
        <taxon>Bacteroidota</taxon>
        <taxon>Cytophagia</taxon>
        <taxon>Cytophagales</taxon>
        <taxon>Cytophagaceae</taxon>
        <taxon>Spirosoma</taxon>
    </lineage>
</organism>
<name>A0A2T0TN81_9BACT</name>
<keyword evidence="1" id="KW-0472">Membrane</keyword>
<reference evidence="2 3" key="1">
    <citation type="submission" date="2018-03" db="EMBL/GenBank/DDBJ databases">
        <title>Genomic Encyclopedia of Archaeal and Bacterial Type Strains, Phase II (KMG-II): from individual species to whole genera.</title>
        <authorList>
            <person name="Goeker M."/>
        </authorList>
    </citation>
    <scope>NUCLEOTIDE SEQUENCE [LARGE SCALE GENOMIC DNA]</scope>
    <source>
        <strain evidence="2 3">DSM 28354</strain>
    </source>
</reference>
<evidence type="ECO:0000256" key="1">
    <source>
        <dbReference type="SAM" id="Phobius"/>
    </source>
</evidence>
<feature type="transmembrane region" description="Helical" evidence="1">
    <location>
        <begin position="57"/>
        <end position="78"/>
    </location>
</feature>
<evidence type="ECO:0000313" key="3">
    <source>
        <dbReference type="Proteomes" id="UP000238375"/>
    </source>
</evidence>
<accession>A0A2T0TN81</accession>
<feature type="transmembrane region" description="Helical" evidence="1">
    <location>
        <begin position="20"/>
        <end position="37"/>
    </location>
</feature>
<dbReference type="EMBL" id="PVTE01000001">
    <property type="protein sequence ID" value="PRY47135.1"/>
    <property type="molecule type" value="Genomic_DNA"/>
</dbReference>
<protein>
    <submittedName>
        <fullName evidence="2">Uncharacterized protein</fullName>
    </submittedName>
</protein>
<comment type="caution">
    <text evidence="2">The sequence shown here is derived from an EMBL/GenBank/DDBJ whole genome shotgun (WGS) entry which is preliminary data.</text>
</comment>
<keyword evidence="1" id="KW-1133">Transmembrane helix</keyword>
<dbReference type="Proteomes" id="UP000238375">
    <property type="component" value="Unassembled WGS sequence"/>
</dbReference>
<gene>
    <name evidence="2" type="ORF">CLV58_101201</name>
</gene>
<feature type="transmembrane region" description="Helical" evidence="1">
    <location>
        <begin position="142"/>
        <end position="165"/>
    </location>
</feature>
<feature type="transmembrane region" description="Helical" evidence="1">
    <location>
        <begin position="109"/>
        <end position="130"/>
    </location>
</feature>
<sequence length="183" mass="21079">MNWLRGKYNRFMDWYVKYPIIKDLAFVVLVWLGSYRLPIFDFKVTDKANQLNIMSSIIGASISLAGFLIAALTIIVTYKLTTKDKKAIDTNLPTELVFVSRHYYRMIAVFRDAIIELLICTVFLYVVWASSDNITVTTANKAVVSGIMLVTLPIFRSLALLFKLLNLDKSTEDHRHLLEEEEY</sequence>
<dbReference type="AlphaFoldDB" id="A0A2T0TN81"/>